<keyword evidence="3" id="KW-1185">Reference proteome</keyword>
<proteinExistence type="predicted"/>
<sequence>MKPHAKFPSFFCWKREVLEWSSLSSNINGSQGSIRKPFPPLDPLISKSIGKLERAAVIKKEQIIEFLQESPENAKHFISASKLPKLGDHSTSSHVAPENTPTTPQQQIPSDTQSPGYKERDLAPLESASLDLGQTPKVKVPIRPFGGKRRAPTYLKSLAIFHQNKDTVAN</sequence>
<evidence type="ECO:0000313" key="2">
    <source>
        <dbReference type="EMBL" id="GBM39888.1"/>
    </source>
</evidence>
<gene>
    <name evidence="2" type="ORF">AVEN_250211_1</name>
</gene>
<evidence type="ECO:0000256" key="1">
    <source>
        <dbReference type="SAM" id="MobiDB-lite"/>
    </source>
</evidence>
<dbReference type="EMBL" id="BGPR01000910">
    <property type="protein sequence ID" value="GBM39888.1"/>
    <property type="molecule type" value="Genomic_DNA"/>
</dbReference>
<reference evidence="2 3" key="1">
    <citation type="journal article" date="2019" name="Sci. Rep.">
        <title>Orb-weaving spider Araneus ventricosus genome elucidates the spidroin gene catalogue.</title>
        <authorList>
            <person name="Kono N."/>
            <person name="Nakamura H."/>
            <person name="Ohtoshi R."/>
            <person name="Moran D.A.P."/>
            <person name="Shinohara A."/>
            <person name="Yoshida Y."/>
            <person name="Fujiwara M."/>
            <person name="Mori M."/>
            <person name="Tomita M."/>
            <person name="Arakawa K."/>
        </authorList>
    </citation>
    <scope>NUCLEOTIDE SEQUENCE [LARGE SCALE GENOMIC DNA]</scope>
</reference>
<protein>
    <submittedName>
        <fullName evidence="2">Uncharacterized protein</fullName>
    </submittedName>
</protein>
<dbReference type="Proteomes" id="UP000499080">
    <property type="component" value="Unassembled WGS sequence"/>
</dbReference>
<organism evidence="2 3">
    <name type="scientific">Araneus ventricosus</name>
    <name type="common">Orbweaver spider</name>
    <name type="synonym">Epeira ventricosa</name>
    <dbReference type="NCBI Taxonomy" id="182803"/>
    <lineage>
        <taxon>Eukaryota</taxon>
        <taxon>Metazoa</taxon>
        <taxon>Ecdysozoa</taxon>
        <taxon>Arthropoda</taxon>
        <taxon>Chelicerata</taxon>
        <taxon>Arachnida</taxon>
        <taxon>Araneae</taxon>
        <taxon>Araneomorphae</taxon>
        <taxon>Entelegynae</taxon>
        <taxon>Araneoidea</taxon>
        <taxon>Araneidae</taxon>
        <taxon>Araneus</taxon>
    </lineage>
</organism>
<accession>A0A4Y2FGS8</accession>
<dbReference type="AlphaFoldDB" id="A0A4Y2FGS8"/>
<feature type="compositionally biased region" description="Polar residues" evidence="1">
    <location>
        <begin position="89"/>
        <end position="115"/>
    </location>
</feature>
<comment type="caution">
    <text evidence="2">The sequence shown here is derived from an EMBL/GenBank/DDBJ whole genome shotgun (WGS) entry which is preliminary data.</text>
</comment>
<feature type="region of interest" description="Disordered" evidence="1">
    <location>
        <begin position="78"/>
        <end position="132"/>
    </location>
</feature>
<evidence type="ECO:0000313" key="3">
    <source>
        <dbReference type="Proteomes" id="UP000499080"/>
    </source>
</evidence>
<name>A0A4Y2FGS8_ARAVE</name>